<name>A0A173GE41_9CAUD</name>
<dbReference type="InterPro" id="IPR024413">
    <property type="entry name" value="Phage_phiKZ_Orf92_int-head"/>
</dbReference>
<reference evidence="2" key="1">
    <citation type="submission" date="2016-03" db="EMBL/GenBank/DDBJ databases">
        <authorList>
            <person name="Sharma R."/>
            <person name="Simister A.R."/>
            <person name="Berg J.A."/>
            <person name="Jensen G.L."/>
            <person name="Keele B.R."/>
            <person name="Ward M.E.H."/>
            <person name="Breakwell D.P."/>
            <person name="Hope S."/>
            <person name="Grose J.H."/>
        </authorList>
    </citation>
    <scope>NUCLEOTIDE SEQUENCE [LARGE SCALE GENOMIC DNA]</scope>
</reference>
<keyword evidence="2" id="KW-1185">Reference proteome</keyword>
<accession>A0A173GE41</accession>
<dbReference type="Proteomes" id="UP000222975">
    <property type="component" value="Segment"/>
</dbReference>
<evidence type="ECO:0000313" key="2">
    <source>
        <dbReference type="Proteomes" id="UP000222975"/>
    </source>
</evidence>
<proteinExistence type="predicted"/>
<dbReference type="EMBL" id="KU886223">
    <property type="protein sequence ID" value="ANH51758.1"/>
    <property type="molecule type" value="Genomic_DNA"/>
</dbReference>
<sequence length="529" mass="56777">MSKAYLHTLLTAGNEAFDAAGEPVGVTVVDAPIEVPVVADPAVEPEAPAVTDAPVVTQDPVEPDPEPAAVVVAINEDEKELVIASTEAAAAEVVVIESDCALEEVEDLLDDQIQVVAETENIVASMESFVGSAMTMQDAQALQQWVHNATRGQYDQAKVVGSLEAFGNDVSTDDALNAGLEGIGEFLKAARNKAADLRKVMVARWNAFFKDVFVGFDKVARRADALGKLAKGTSGESNSSTIQLPLDTAWRLVKDGKVSQNLPKDLGDLGKFAKAVFKDNPEALLVHRKKLVDIAVRLSTADYDDALKIGKELVNFELPSVGVCKTKVVNNSNTVDVYRSDEFLGALSIFYCKPVDKINAQLPLPRQLSDKFNSIIAIDVSVSETGKKTPKLDVSIDTLQPAEIAKVADDVNAILGDIRQYRTNYGEWYAANSDLDRVIGILANVPWSGDAGTTTVDSTTDAEGNTSTTVNIIGLNRDLADVIEGMHDMYSYLSVSPIRVLSAELLPILNRALEVGERSLATYSDNNLA</sequence>
<organism evidence="1 2">
    <name type="scientific">Erwinia phage vB_EamM_Simmy50</name>
    <dbReference type="NCBI Taxonomy" id="1815988"/>
    <lineage>
        <taxon>Viruses</taxon>
        <taxon>Duplodnaviria</taxon>
        <taxon>Heunggongvirae</taxon>
        <taxon>Uroviricota</taxon>
        <taxon>Caudoviricetes</taxon>
        <taxon>Chimalliviridae</taxon>
        <taxon>Agricanvirus</taxon>
        <taxon>Agricanvirus simmy50</taxon>
    </lineage>
</organism>
<dbReference type="Pfam" id="PF12699">
    <property type="entry name" value="phiKZ_IP"/>
    <property type="match status" value="1"/>
</dbReference>
<evidence type="ECO:0000313" key="1">
    <source>
        <dbReference type="EMBL" id="ANH51758.1"/>
    </source>
</evidence>
<gene>
    <name evidence="1" type="ORF">SIMMY50_300</name>
</gene>
<protein>
    <submittedName>
        <fullName evidence="1">Uncharacterized protein</fullName>
    </submittedName>
</protein>